<sequence length="291" mass="32379">MVEGDGKIGVTILFLWNCFCQELLNGPPITITTSQPCIHMHTSREFYEKALAIACSCFSVQHLHNSSHVQNRCERLFLVSTAPTAPPSDLPKTIILDVSIKHENVALQFLQHYVNHFKTMSNVCNNIVKDLKQIYSIGEELDKPGVEADAIGGHEPDILVQEAESIWSDLAGPARRLAFPGRRRAMPCPPPRSPRPRTTTRSRTTPCDFTHFLQKASSRSTFSLCRSSRACVHALVACTALCGRSSAGRTMIGKSRSDDLGFPGWEFEKNDVVWEILALVPSLFSRKLESE</sequence>
<keyword evidence="2" id="KW-0418">Kinase</keyword>
<keyword evidence="2" id="KW-0808">Transferase</keyword>
<accession>A0A5A7PTP9</accession>
<name>A0A5A7PTP9_STRAF</name>
<organism evidence="2 3">
    <name type="scientific">Striga asiatica</name>
    <name type="common">Asiatic witchweed</name>
    <name type="synonym">Buchnera asiatica</name>
    <dbReference type="NCBI Taxonomy" id="4170"/>
    <lineage>
        <taxon>Eukaryota</taxon>
        <taxon>Viridiplantae</taxon>
        <taxon>Streptophyta</taxon>
        <taxon>Embryophyta</taxon>
        <taxon>Tracheophyta</taxon>
        <taxon>Spermatophyta</taxon>
        <taxon>Magnoliopsida</taxon>
        <taxon>eudicotyledons</taxon>
        <taxon>Gunneridae</taxon>
        <taxon>Pentapetalae</taxon>
        <taxon>asterids</taxon>
        <taxon>lamiids</taxon>
        <taxon>Lamiales</taxon>
        <taxon>Orobanchaceae</taxon>
        <taxon>Buchnereae</taxon>
        <taxon>Striga</taxon>
    </lineage>
</organism>
<feature type="region of interest" description="Disordered" evidence="1">
    <location>
        <begin position="181"/>
        <end position="204"/>
    </location>
</feature>
<dbReference type="GO" id="GO:0016301">
    <property type="term" value="F:kinase activity"/>
    <property type="evidence" value="ECO:0007669"/>
    <property type="project" value="UniProtKB-KW"/>
</dbReference>
<proteinExistence type="predicted"/>
<evidence type="ECO:0000313" key="3">
    <source>
        <dbReference type="Proteomes" id="UP000325081"/>
    </source>
</evidence>
<evidence type="ECO:0000313" key="2">
    <source>
        <dbReference type="EMBL" id="GER36048.1"/>
    </source>
</evidence>
<comment type="caution">
    <text evidence="2">The sequence shown here is derived from an EMBL/GenBank/DDBJ whole genome shotgun (WGS) entry which is preliminary data.</text>
</comment>
<feature type="non-terminal residue" evidence="2">
    <location>
        <position position="291"/>
    </location>
</feature>
<reference evidence="3" key="1">
    <citation type="journal article" date="2019" name="Curr. Biol.">
        <title>Genome Sequence of Striga asiatica Provides Insight into the Evolution of Plant Parasitism.</title>
        <authorList>
            <person name="Yoshida S."/>
            <person name="Kim S."/>
            <person name="Wafula E.K."/>
            <person name="Tanskanen J."/>
            <person name="Kim Y.M."/>
            <person name="Honaas L."/>
            <person name="Yang Z."/>
            <person name="Spallek T."/>
            <person name="Conn C.E."/>
            <person name="Ichihashi Y."/>
            <person name="Cheong K."/>
            <person name="Cui S."/>
            <person name="Der J.P."/>
            <person name="Gundlach H."/>
            <person name="Jiao Y."/>
            <person name="Hori C."/>
            <person name="Ishida J.K."/>
            <person name="Kasahara H."/>
            <person name="Kiba T."/>
            <person name="Kim M.S."/>
            <person name="Koo N."/>
            <person name="Laohavisit A."/>
            <person name="Lee Y.H."/>
            <person name="Lumba S."/>
            <person name="McCourt P."/>
            <person name="Mortimer J.C."/>
            <person name="Mutuku J.M."/>
            <person name="Nomura T."/>
            <person name="Sasaki-Sekimoto Y."/>
            <person name="Seto Y."/>
            <person name="Wang Y."/>
            <person name="Wakatake T."/>
            <person name="Sakakibara H."/>
            <person name="Demura T."/>
            <person name="Yamaguchi S."/>
            <person name="Yoneyama K."/>
            <person name="Manabe R.I."/>
            <person name="Nelson D.C."/>
            <person name="Schulman A.H."/>
            <person name="Timko M.P."/>
            <person name="dePamphilis C.W."/>
            <person name="Choi D."/>
            <person name="Shirasu K."/>
        </authorList>
    </citation>
    <scope>NUCLEOTIDE SEQUENCE [LARGE SCALE GENOMIC DNA]</scope>
    <source>
        <strain evidence="3">cv. UVA1</strain>
    </source>
</reference>
<dbReference type="Proteomes" id="UP000325081">
    <property type="component" value="Unassembled WGS sequence"/>
</dbReference>
<evidence type="ECO:0000256" key="1">
    <source>
        <dbReference type="SAM" id="MobiDB-lite"/>
    </source>
</evidence>
<dbReference type="EMBL" id="BKCP01005072">
    <property type="protein sequence ID" value="GER36048.1"/>
    <property type="molecule type" value="Genomic_DNA"/>
</dbReference>
<gene>
    <name evidence="2" type="ORF">STAS_12363</name>
</gene>
<dbReference type="AlphaFoldDB" id="A0A5A7PTP9"/>
<keyword evidence="3" id="KW-1185">Reference proteome</keyword>
<protein>
    <submittedName>
        <fullName evidence="2">Uridine-cytidine kinase</fullName>
    </submittedName>
</protein>